<reference evidence="3" key="1">
    <citation type="journal article" date="2019" name="Int. J. Syst. Evol. Microbiol.">
        <title>The Global Catalogue of Microorganisms (GCM) 10K type strain sequencing project: providing services to taxonomists for standard genome sequencing and annotation.</title>
        <authorList>
            <consortium name="The Broad Institute Genomics Platform"/>
            <consortium name="The Broad Institute Genome Sequencing Center for Infectious Disease"/>
            <person name="Wu L."/>
            <person name="Ma J."/>
        </authorList>
    </citation>
    <scope>NUCLEOTIDE SEQUENCE [LARGE SCALE GENOMIC DNA]</scope>
    <source>
        <strain evidence="3">CGMCC 4.7426</strain>
    </source>
</reference>
<dbReference type="RefSeq" id="WP_390292858.1">
    <property type="nucleotide sequence ID" value="NZ_JBHSFU010000003.1"/>
</dbReference>
<protein>
    <submittedName>
        <fullName evidence="2">Uncharacterized protein</fullName>
    </submittedName>
</protein>
<feature type="compositionally biased region" description="Basic and acidic residues" evidence="1">
    <location>
        <begin position="32"/>
        <end position="60"/>
    </location>
</feature>
<feature type="region of interest" description="Disordered" evidence="1">
    <location>
        <begin position="24"/>
        <end position="60"/>
    </location>
</feature>
<comment type="caution">
    <text evidence="2">The sequence shown here is derived from an EMBL/GenBank/DDBJ whole genome shotgun (WGS) entry which is preliminary data.</text>
</comment>
<organism evidence="2 3">
    <name type="scientific">Virgibacillus kekensis</name>
    <dbReference type="NCBI Taxonomy" id="202261"/>
    <lineage>
        <taxon>Bacteria</taxon>
        <taxon>Bacillati</taxon>
        <taxon>Bacillota</taxon>
        <taxon>Bacilli</taxon>
        <taxon>Bacillales</taxon>
        <taxon>Bacillaceae</taxon>
        <taxon>Virgibacillus</taxon>
    </lineage>
</organism>
<keyword evidence="3" id="KW-1185">Reference proteome</keyword>
<dbReference type="EMBL" id="JBHSFU010000003">
    <property type="protein sequence ID" value="MFC4556920.1"/>
    <property type="molecule type" value="Genomic_DNA"/>
</dbReference>
<proteinExistence type="predicted"/>
<accession>A0ABV9DG18</accession>
<evidence type="ECO:0000313" key="2">
    <source>
        <dbReference type="EMBL" id="MFC4556920.1"/>
    </source>
</evidence>
<gene>
    <name evidence="2" type="ORF">ACFO3D_01700</name>
</gene>
<sequence>MEWIFITLIVAVIFFLIIALKSKGKNPNKDASLTRKEEENLKEDYLSHGDVEEQRDNKNI</sequence>
<dbReference type="Proteomes" id="UP001595989">
    <property type="component" value="Unassembled WGS sequence"/>
</dbReference>
<name>A0ABV9DG18_9BACI</name>
<evidence type="ECO:0000256" key="1">
    <source>
        <dbReference type="SAM" id="MobiDB-lite"/>
    </source>
</evidence>
<evidence type="ECO:0000313" key="3">
    <source>
        <dbReference type="Proteomes" id="UP001595989"/>
    </source>
</evidence>